<name>A0A8J3AJT1_9BACI</name>
<keyword evidence="4" id="KW-0309">Germination</keyword>
<feature type="transmembrane region" description="Helical" evidence="8">
    <location>
        <begin position="150"/>
        <end position="170"/>
    </location>
</feature>
<evidence type="ECO:0000313" key="10">
    <source>
        <dbReference type="Proteomes" id="UP000626244"/>
    </source>
</evidence>
<feature type="transmembrane region" description="Helical" evidence="8">
    <location>
        <begin position="307"/>
        <end position="325"/>
    </location>
</feature>
<keyword evidence="10" id="KW-1185">Reference proteome</keyword>
<reference evidence="10" key="1">
    <citation type="journal article" date="2019" name="Int. J. Syst. Evol. Microbiol.">
        <title>The Global Catalogue of Microorganisms (GCM) 10K type strain sequencing project: providing services to taxonomists for standard genome sequencing and annotation.</title>
        <authorList>
            <consortium name="The Broad Institute Genomics Platform"/>
            <consortium name="The Broad Institute Genome Sequencing Center for Infectious Disease"/>
            <person name="Wu L."/>
            <person name="Ma J."/>
        </authorList>
    </citation>
    <scope>NUCLEOTIDE SEQUENCE [LARGE SCALE GENOMIC DNA]</scope>
    <source>
        <strain evidence="10">CGMCC 1.14993</strain>
    </source>
</reference>
<evidence type="ECO:0000256" key="7">
    <source>
        <dbReference type="ARBA" id="ARBA00023136"/>
    </source>
</evidence>
<comment type="similarity">
    <text evidence="2">Belongs to the amino acid-polyamine-organocation (APC) superfamily. Spore germination protein (SGP) (TC 2.A.3.9) family.</text>
</comment>
<evidence type="ECO:0000256" key="4">
    <source>
        <dbReference type="ARBA" id="ARBA00022544"/>
    </source>
</evidence>
<feature type="transmembrane region" description="Helical" evidence="8">
    <location>
        <begin position="190"/>
        <end position="209"/>
    </location>
</feature>
<dbReference type="Gene3D" id="1.20.1740.10">
    <property type="entry name" value="Amino acid/polyamine transporter I"/>
    <property type="match status" value="1"/>
</dbReference>
<evidence type="ECO:0000256" key="1">
    <source>
        <dbReference type="ARBA" id="ARBA00004141"/>
    </source>
</evidence>
<evidence type="ECO:0000256" key="3">
    <source>
        <dbReference type="ARBA" id="ARBA00022448"/>
    </source>
</evidence>
<organism evidence="9 10">
    <name type="scientific">Gottfriedia solisilvae</name>
    <dbReference type="NCBI Taxonomy" id="1516104"/>
    <lineage>
        <taxon>Bacteria</taxon>
        <taxon>Bacillati</taxon>
        <taxon>Bacillota</taxon>
        <taxon>Bacilli</taxon>
        <taxon>Bacillales</taxon>
        <taxon>Bacillaceae</taxon>
        <taxon>Gottfriedia</taxon>
    </lineage>
</organism>
<dbReference type="PANTHER" id="PTHR34975:SF2">
    <property type="entry name" value="SPORE GERMINATION PROTEIN A2"/>
    <property type="match status" value="1"/>
</dbReference>
<comment type="caution">
    <text evidence="9">The sequence shown here is derived from an EMBL/GenBank/DDBJ whole genome shotgun (WGS) entry which is preliminary data.</text>
</comment>
<feature type="transmembrane region" description="Helical" evidence="8">
    <location>
        <begin position="337"/>
        <end position="359"/>
    </location>
</feature>
<feature type="transmembrane region" description="Helical" evidence="8">
    <location>
        <begin position="43"/>
        <end position="64"/>
    </location>
</feature>
<proteinExistence type="inferred from homology"/>
<accession>A0A8J3AJT1</accession>
<dbReference type="PANTHER" id="PTHR34975">
    <property type="entry name" value="SPORE GERMINATION PROTEIN A2"/>
    <property type="match status" value="1"/>
</dbReference>
<gene>
    <name evidence="9" type="ORF">GCM10007380_24830</name>
</gene>
<evidence type="ECO:0000256" key="5">
    <source>
        <dbReference type="ARBA" id="ARBA00022692"/>
    </source>
</evidence>
<feature type="transmembrane region" description="Helical" evidence="8">
    <location>
        <begin position="84"/>
        <end position="103"/>
    </location>
</feature>
<keyword evidence="6 8" id="KW-1133">Transmembrane helix</keyword>
<keyword evidence="5 8" id="KW-0812">Transmembrane</keyword>
<keyword evidence="7 8" id="KW-0472">Membrane</keyword>
<feature type="transmembrane region" description="Helical" evidence="8">
    <location>
        <begin position="12"/>
        <end position="31"/>
    </location>
</feature>
<feature type="transmembrane region" description="Helical" evidence="8">
    <location>
        <begin position="115"/>
        <end position="138"/>
    </location>
</feature>
<dbReference type="OrthoDB" id="2716906at2"/>
<evidence type="ECO:0000256" key="8">
    <source>
        <dbReference type="SAM" id="Phobius"/>
    </source>
</evidence>
<evidence type="ECO:0000313" key="9">
    <source>
        <dbReference type="EMBL" id="GGI14813.1"/>
    </source>
</evidence>
<protein>
    <submittedName>
        <fullName evidence="9">Germination protein BB</fullName>
    </submittedName>
</protein>
<dbReference type="EMBL" id="BMHB01000001">
    <property type="protein sequence ID" value="GGI14813.1"/>
    <property type="molecule type" value="Genomic_DNA"/>
</dbReference>
<dbReference type="NCBIfam" id="TIGR00912">
    <property type="entry name" value="2A0309"/>
    <property type="match status" value="1"/>
</dbReference>
<dbReference type="InterPro" id="IPR004761">
    <property type="entry name" value="Spore_GerAB"/>
</dbReference>
<dbReference type="Proteomes" id="UP000626244">
    <property type="component" value="Unassembled WGS sequence"/>
</dbReference>
<sequence>MNSNPVDRISTYQVVMFLANFILGAGILTLPRTLTEKVGTPDAWIGIILSGLFIILIALLIVRLCKKFPNETLYQFSQKLVGKWFGIIISMIIIIYYICLSAFEVRSMAETTMLYLLQGTPTWAVMMPFLWIGLYLVIGGVNSIARMLEIIFPITVLCFLLVIFLGIGIFEIDNLRPVLGMGIKPVLKGLTTTSLSFAGFEIFLVIFMFMKEKKNASKATIFGIGIPLIFYTITVISVVGSFSVAGVVSQTWPVLTFVRSYEITGLFFERFDSILLVIWIMQIFATFIVSFFAAALGMAQIFNKKSFHPFLFLIIPLIYLIAMIPEDINGVFKMGDLLGNFSFYTFGALTIFLLFVSFVKEKVNGKI</sequence>
<evidence type="ECO:0000256" key="6">
    <source>
        <dbReference type="ARBA" id="ARBA00022989"/>
    </source>
</evidence>
<evidence type="ECO:0000256" key="2">
    <source>
        <dbReference type="ARBA" id="ARBA00007998"/>
    </source>
</evidence>
<dbReference type="AlphaFoldDB" id="A0A8J3AJT1"/>
<dbReference type="GO" id="GO:0016020">
    <property type="term" value="C:membrane"/>
    <property type="evidence" value="ECO:0007669"/>
    <property type="project" value="UniProtKB-SubCell"/>
</dbReference>
<comment type="subcellular location">
    <subcellularLocation>
        <location evidence="1">Membrane</location>
        <topology evidence="1">Multi-pass membrane protein</topology>
    </subcellularLocation>
</comment>
<feature type="transmembrane region" description="Helical" evidence="8">
    <location>
        <begin position="274"/>
        <end position="295"/>
    </location>
</feature>
<dbReference type="RefSeq" id="WP_088000050.1">
    <property type="nucleotide sequence ID" value="NZ_BMHB01000001.1"/>
</dbReference>
<dbReference type="GO" id="GO:0009847">
    <property type="term" value="P:spore germination"/>
    <property type="evidence" value="ECO:0007669"/>
    <property type="project" value="InterPro"/>
</dbReference>
<dbReference type="Pfam" id="PF03845">
    <property type="entry name" value="Spore_permease"/>
    <property type="match status" value="1"/>
</dbReference>
<feature type="transmembrane region" description="Helical" evidence="8">
    <location>
        <begin position="221"/>
        <end position="248"/>
    </location>
</feature>
<keyword evidence="3" id="KW-0813">Transport</keyword>